<dbReference type="GeneID" id="68111070"/>
<dbReference type="InterPro" id="IPR001650">
    <property type="entry name" value="Helicase_C-like"/>
</dbReference>
<dbReference type="VEuPathDB" id="AmoebaDB:NfTy_063900"/>
<feature type="domain" description="Helicase ATP-binding" evidence="2">
    <location>
        <begin position="291"/>
        <end position="478"/>
    </location>
</feature>
<accession>A0A6A5BW99</accession>
<dbReference type="OMA" id="CSLHNNW"/>
<proteinExistence type="predicted"/>
<keyword evidence="1" id="KW-0378">Hydrolase</keyword>
<name>A0A6A5BW99_NAEFO</name>
<dbReference type="VEuPathDB" id="AmoebaDB:NF0017640"/>
<dbReference type="Gene3D" id="3.40.50.300">
    <property type="entry name" value="P-loop containing nucleotide triphosphate hydrolases"/>
    <property type="match status" value="1"/>
</dbReference>
<dbReference type="Pfam" id="PF00271">
    <property type="entry name" value="Helicase_C"/>
    <property type="match status" value="1"/>
</dbReference>
<dbReference type="InterPro" id="IPR014001">
    <property type="entry name" value="Helicase_ATP-bd"/>
</dbReference>
<dbReference type="PROSITE" id="PS51192">
    <property type="entry name" value="HELICASE_ATP_BIND_1"/>
    <property type="match status" value="1"/>
</dbReference>
<protein>
    <submittedName>
        <fullName evidence="4">Uncharacterized protein</fullName>
    </submittedName>
</protein>
<organism evidence="4 5">
    <name type="scientific">Naegleria fowleri</name>
    <name type="common">Brain eating amoeba</name>
    <dbReference type="NCBI Taxonomy" id="5763"/>
    <lineage>
        <taxon>Eukaryota</taxon>
        <taxon>Discoba</taxon>
        <taxon>Heterolobosea</taxon>
        <taxon>Tetramitia</taxon>
        <taxon>Eutetramitia</taxon>
        <taxon>Vahlkampfiidae</taxon>
        <taxon>Naegleria</taxon>
    </lineage>
</organism>
<dbReference type="Gene3D" id="3.40.50.10810">
    <property type="entry name" value="Tandem AAA-ATPase domain"/>
    <property type="match status" value="1"/>
</dbReference>
<dbReference type="CDD" id="cd18793">
    <property type="entry name" value="SF2_C_SNF"/>
    <property type="match status" value="1"/>
</dbReference>
<dbReference type="InterPro" id="IPR038718">
    <property type="entry name" value="SNF2-like_sf"/>
</dbReference>
<evidence type="ECO:0000259" key="3">
    <source>
        <dbReference type="PROSITE" id="PS51194"/>
    </source>
</evidence>
<dbReference type="PANTHER" id="PTHR45766:SF6">
    <property type="entry name" value="SWI_SNF-RELATED MATRIX-ASSOCIATED ACTIN-DEPENDENT REGULATOR OF CHROMATIN SUBFAMILY A-LIKE PROTEIN 1"/>
    <property type="match status" value="1"/>
</dbReference>
<dbReference type="OrthoDB" id="2801544at2759"/>
<evidence type="ECO:0000256" key="1">
    <source>
        <dbReference type="ARBA" id="ARBA00022801"/>
    </source>
</evidence>
<dbReference type="SMART" id="SM00487">
    <property type="entry name" value="DEXDc"/>
    <property type="match status" value="1"/>
</dbReference>
<comment type="caution">
    <text evidence="4">The sequence shown here is derived from an EMBL/GenBank/DDBJ whole genome shotgun (WGS) entry which is preliminary data.</text>
</comment>
<dbReference type="AlphaFoldDB" id="A0A6A5BW99"/>
<keyword evidence="5" id="KW-1185">Reference proteome</keyword>
<reference evidence="4 5" key="1">
    <citation type="journal article" date="2019" name="Sci. Rep.">
        <title>Nanopore sequencing improves the draft genome of the human pathogenic amoeba Naegleria fowleri.</title>
        <authorList>
            <person name="Liechti N."/>
            <person name="Schurch N."/>
            <person name="Bruggmann R."/>
            <person name="Wittwer M."/>
        </authorList>
    </citation>
    <scope>NUCLEOTIDE SEQUENCE [LARGE SCALE GENOMIC DNA]</scope>
    <source>
        <strain evidence="4 5">ATCC 30894</strain>
    </source>
</reference>
<dbReference type="GO" id="GO:0031297">
    <property type="term" value="P:replication fork processing"/>
    <property type="evidence" value="ECO:0007669"/>
    <property type="project" value="TreeGrafter"/>
</dbReference>
<feature type="domain" description="Helicase C-terminal" evidence="3">
    <location>
        <begin position="597"/>
        <end position="755"/>
    </location>
</feature>
<dbReference type="SMART" id="SM00490">
    <property type="entry name" value="HELICc"/>
    <property type="match status" value="1"/>
</dbReference>
<evidence type="ECO:0000313" key="4">
    <source>
        <dbReference type="EMBL" id="KAF0977199.1"/>
    </source>
</evidence>
<dbReference type="GO" id="GO:0005524">
    <property type="term" value="F:ATP binding"/>
    <property type="evidence" value="ECO:0007669"/>
    <property type="project" value="InterPro"/>
</dbReference>
<gene>
    <name evidence="4" type="ORF">FDP41_003852</name>
</gene>
<dbReference type="InterPro" id="IPR000330">
    <property type="entry name" value="SNF2_N"/>
</dbReference>
<dbReference type="InterPro" id="IPR027417">
    <property type="entry name" value="P-loop_NTPase"/>
</dbReference>
<dbReference type="GO" id="GO:0006281">
    <property type="term" value="P:DNA repair"/>
    <property type="evidence" value="ECO:0007669"/>
    <property type="project" value="TreeGrafter"/>
</dbReference>
<dbReference type="RefSeq" id="XP_044561912.1">
    <property type="nucleotide sequence ID" value="XM_044707202.1"/>
</dbReference>
<dbReference type="SUPFAM" id="SSF52540">
    <property type="entry name" value="P-loop containing nucleoside triphosphate hydrolases"/>
    <property type="match status" value="2"/>
</dbReference>
<dbReference type="GO" id="GO:0043596">
    <property type="term" value="C:nuclear replication fork"/>
    <property type="evidence" value="ECO:0007669"/>
    <property type="project" value="TreeGrafter"/>
</dbReference>
<dbReference type="Proteomes" id="UP000444721">
    <property type="component" value="Unassembled WGS sequence"/>
</dbReference>
<evidence type="ECO:0000313" key="5">
    <source>
        <dbReference type="Proteomes" id="UP000444721"/>
    </source>
</evidence>
<dbReference type="InterPro" id="IPR049730">
    <property type="entry name" value="SNF2/RAD54-like_C"/>
</dbReference>
<sequence length="770" mass="89253">MRAIIRTHTSSSSLMLASSRCLLLESTIQKTSKNRNVMRMHYTNSDPLKQKTCNSNQMMINYDMMMRREFSNMMIGAKTLASSGWDWKKRAAIQRMADHKKEEMDKTRRIQFEVDTFRNKKHLEIHSITDKLSIKLIFPSMHVYDRVKDALTSTFHVEKMYQPHHHHQNESEEQILSMTRSNDEILIDSEEQVIEAIQDRPKPNTLSQIPPVLYFSYFDYDEILKFFTENFDDIPLEPIPNFVFEVLDHYDMMVKAFKARQKRNKSEYDLSLKLPTKMYSSILPFQKEGIEFGISRDGRVLLCDEMGLGKTLQALGISCFYSKDWPILIVGPCSLHNNWKKELTTWIDMDWVKKTVGDTFNIQGESLEKYIAIVDSTQNLLKLIDETTVQPKKYLAFIISYDLISKNSSFDAKINEWLSKFSLIIGDESHMIKNDDSKRAKHILPLLKTSKRVILISGTASPSRPIELFTQMKALLSGQKGKATLLKKTQFGERYCDLKSTYFTGADYRGSKRLSELHVLLSRSVMIRRLKRDVLSQLPPKRRFLTYLNLPEEDIGPHRLNFESFKKRKKGILDPNDSEVLQKYNLTAVAKQRTIGLFSRKYLRKGSKFLIFAHHRAVLDTIEEHIRDEIQLIQAEEGKTYKFVRIDGETPVDQRHDISQQFRDDPDVKVAILSIAVAGVGLNFVPCQTVVFGELTWNSGSLVQCEDRAHRIGQKSTVDIHYLIARNTLDEYIWELLSHKIDVVSETLNGEKELSEEHHITKGSKEIIDI</sequence>
<dbReference type="PROSITE" id="PS51194">
    <property type="entry name" value="HELICASE_CTER"/>
    <property type="match status" value="1"/>
</dbReference>
<dbReference type="GO" id="GO:0016787">
    <property type="term" value="F:hydrolase activity"/>
    <property type="evidence" value="ECO:0007669"/>
    <property type="project" value="UniProtKB-KW"/>
</dbReference>
<dbReference type="EMBL" id="VFQX01000035">
    <property type="protein sequence ID" value="KAF0977199.1"/>
    <property type="molecule type" value="Genomic_DNA"/>
</dbReference>
<dbReference type="Pfam" id="PF00176">
    <property type="entry name" value="SNF2-rel_dom"/>
    <property type="match status" value="1"/>
</dbReference>
<dbReference type="PANTHER" id="PTHR45766">
    <property type="entry name" value="DNA ANNEALING HELICASE AND ENDONUCLEASE ZRANB3 FAMILY MEMBER"/>
    <property type="match status" value="1"/>
</dbReference>
<dbReference type="VEuPathDB" id="AmoebaDB:FDP41_003852"/>
<evidence type="ECO:0000259" key="2">
    <source>
        <dbReference type="PROSITE" id="PS51192"/>
    </source>
</evidence>